<feature type="compositionally biased region" description="Basic and acidic residues" evidence="2">
    <location>
        <begin position="19"/>
        <end position="28"/>
    </location>
</feature>
<keyword evidence="7" id="KW-1185">Reference proteome</keyword>
<accession>A0A9P1FSW7</accession>
<feature type="compositionally biased region" description="Polar residues" evidence="2">
    <location>
        <begin position="32"/>
        <end position="58"/>
    </location>
</feature>
<keyword evidence="1" id="KW-0863">Zinc-finger</keyword>
<dbReference type="EMBL" id="CAMXCT010001003">
    <property type="protein sequence ID" value="CAI3985640.1"/>
    <property type="molecule type" value="Genomic_DNA"/>
</dbReference>
<reference evidence="6 7" key="2">
    <citation type="submission" date="2024-05" db="EMBL/GenBank/DDBJ databases">
        <authorList>
            <person name="Chen Y."/>
            <person name="Shah S."/>
            <person name="Dougan E. K."/>
            <person name="Thang M."/>
            <person name="Chan C."/>
        </authorList>
    </citation>
    <scope>NUCLEOTIDE SEQUENCE [LARGE SCALE GENOMIC DNA]</scope>
</reference>
<evidence type="ECO:0000256" key="2">
    <source>
        <dbReference type="SAM" id="MobiDB-lite"/>
    </source>
</evidence>
<proteinExistence type="predicted"/>
<feature type="region of interest" description="Disordered" evidence="2">
    <location>
        <begin position="1"/>
        <end position="63"/>
    </location>
</feature>
<dbReference type="GO" id="GO:0008270">
    <property type="term" value="F:zinc ion binding"/>
    <property type="evidence" value="ECO:0007669"/>
    <property type="project" value="UniProtKB-KW"/>
</dbReference>
<dbReference type="InterPro" id="IPR013083">
    <property type="entry name" value="Znf_RING/FYVE/PHD"/>
</dbReference>
<dbReference type="SUPFAM" id="SSF57850">
    <property type="entry name" value="RING/U-box"/>
    <property type="match status" value="1"/>
</dbReference>
<evidence type="ECO:0000313" key="4">
    <source>
        <dbReference type="EMBL" id="CAI3985640.1"/>
    </source>
</evidence>
<keyword evidence="1" id="KW-0479">Metal-binding</keyword>
<feature type="domain" description="RING-type" evidence="3">
    <location>
        <begin position="407"/>
        <end position="452"/>
    </location>
</feature>
<gene>
    <name evidence="4" type="ORF">C1SCF055_LOCUS13067</name>
    <name evidence="5" type="ORF">C1SCF055_LOCUS15295</name>
</gene>
<dbReference type="EMBL" id="CAMXCT020001227">
    <property type="protein sequence ID" value="CAL1141444.1"/>
    <property type="molecule type" value="Genomic_DNA"/>
</dbReference>
<protein>
    <recommendedName>
        <fullName evidence="3">RING-type domain-containing protein</fullName>
    </recommendedName>
</protein>
<dbReference type="PROSITE" id="PS50089">
    <property type="entry name" value="ZF_RING_2"/>
    <property type="match status" value="1"/>
</dbReference>
<dbReference type="InterPro" id="IPR001841">
    <property type="entry name" value="Znf_RING"/>
</dbReference>
<organism evidence="4">
    <name type="scientific">Cladocopium goreaui</name>
    <dbReference type="NCBI Taxonomy" id="2562237"/>
    <lineage>
        <taxon>Eukaryota</taxon>
        <taxon>Sar</taxon>
        <taxon>Alveolata</taxon>
        <taxon>Dinophyceae</taxon>
        <taxon>Suessiales</taxon>
        <taxon>Symbiodiniaceae</taxon>
        <taxon>Cladocopium</taxon>
    </lineage>
</organism>
<evidence type="ECO:0000313" key="7">
    <source>
        <dbReference type="Proteomes" id="UP001152797"/>
    </source>
</evidence>
<reference evidence="4" key="1">
    <citation type="submission" date="2022-10" db="EMBL/GenBank/DDBJ databases">
        <authorList>
            <person name="Chen Y."/>
            <person name="Dougan E. K."/>
            <person name="Chan C."/>
            <person name="Rhodes N."/>
            <person name="Thang M."/>
        </authorList>
    </citation>
    <scope>NUCLEOTIDE SEQUENCE</scope>
</reference>
<evidence type="ECO:0000256" key="1">
    <source>
        <dbReference type="PROSITE-ProRule" id="PRU00175"/>
    </source>
</evidence>
<dbReference type="AlphaFoldDB" id="A0A9P1FSW7"/>
<dbReference type="EMBL" id="CAMXCT030001003">
    <property type="protein sequence ID" value="CAL4772952.1"/>
    <property type="molecule type" value="Genomic_DNA"/>
</dbReference>
<comment type="caution">
    <text evidence="4">The sequence shown here is derived from an EMBL/GenBank/DDBJ whole genome shotgun (WGS) entry which is preliminary data.</text>
</comment>
<dbReference type="Proteomes" id="UP001152797">
    <property type="component" value="Unassembled WGS sequence"/>
</dbReference>
<evidence type="ECO:0000259" key="3">
    <source>
        <dbReference type="PROSITE" id="PS50089"/>
    </source>
</evidence>
<evidence type="ECO:0000313" key="6">
    <source>
        <dbReference type="EMBL" id="CAL4772952.1"/>
    </source>
</evidence>
<dbReference type="EMBL" id="CAMXCT010001227">
    <property type="protein sequence ID" value="CAI3988069.1"/>
    <property type="molecule type" value="Genomic_DNA"/>
</dbReference>
<dbReference type="EMBL" id="CAMXCT020001003">
    <property type="protein sequence ID" value="CAL1139015.1"/>
    <property type="molecule type" value="Genomic_DNA"/>
</dbReference>
<evidence type="ECO:0000313" key="5">
    <source>
        <dbReference type="EMBL" id="CAI3988069.1"/>
    </source>
</evidence>
<sequence length="507" mass="53320">MGAAVPNAPGQSSGSETSGDERAHRRPADSGAKSSSPAVPVQDAQQTVPAESPSTDPNAASSAAASAAGDVFAQAFNRAMRGLDQHRADLYNTRGENCTITRSTALIRGLPKSRLADAVEAVDGQLDPTATSDLTSASLAKLIWLLTRQKPCTSVCRLKVKNYGDLNARLRRVHERITSNNPRMVQVLESIRQEPVLQNDFVEALAEQEGFDPLWMTQDAPDAKVKAAAKAKTGQQSLPKMMAAAAASNQAAVPPNQPAVPVPVPAQTVASAVNSMGPPLVPKAKATAVALQPAVKAGGPVHVPTDPTMARPVIVVAPSLPRLPPQPRRADTADTVVPSFTADEEPDVSAEIEAELNAGATAENLQGSAVSETVGEPVGEEVGEQASESNAAVAVAEEVHANSGEKCCICQQPLRGSEGPVMPSEATLCGHVHHQQCLESWWNFQNCRGACPYKCQQSVPMDILANNVSSSSSAHETREQSPDDDDIVENLVQEVEMRDPVPAPMVL</sequence>
<keyword evidence="1" id="KW-0862">Zinc</keyword>
<dbReference type="Gene3D" id="3.30.40.10">
    <property type="entry name" value="Zinc/RING finger domain, C3HC4 (zinc finger)"/>
    <property type="match status" value="1"/>
</dbReference>
<name>A0A9P1FSW7_9DINO</name>
<dbReference type="EMBL" id="CAMXCT030001227">
    <property type="protein sequence ID" value="CAL4775381.1"/>
    <property type="molecule type" value="Genomic_DNA"/>
</dbReference>